<reference evidence="3" key="2">
    <citation type="submission" date="2025-08" db="UniProtKB">
        <authorList>
            <consortium name="Ensembl"/>
        </authorList>
    </citation>
    <scope>IDENTIFICATION</scope>
</reference>
<dbReference type="Ensembl" id="ENSSSUT00005023606.1">
    <property type="protein sequence ID" value="ENSSSUP00005020644.1"/>
    <property type="gene ID" value="ENSSSUG00005013394.1"/>
</dbReference>
<sequence>MAGQARKQCPCRPVGAGRGLGSGRRHCPVGSWGPGWEPGEEHLPRSSAQFSGFWYILAVASDGQGFLPGRHGRKLGASMVKIRKAGQLEVVLAFSRSQGCQSHMLILRKDGKKATFRNPLRGVQGFHVLSTDYSYGVVSLRLGRAGRASRTLLFFRPSHFGAGPHAVTLWIRRMNPGGHGQSTRPTERVQLPEREEIHRHL</sequence>
<dbReference type="PANTHER" id="PTHR11430:SF79">
    <property type="entry name" value="EPIDIDYMAL-SPECIFIC LIPOCALIN-10"/>
    <property type="match status" value="1"/>
</dbReference>
<dbReference type="InterPro" id="IPR012674">
    <property type="entry name" value="Calycin"/>
</dbReference>
<proteinExistence type="inferred from homology"/>
<keyword evidence="4" id="KW-1185">Reference proteome</keyword>
<reference evidence="3" key="3">
    <citation type="submission" date="2025-09" db="UniProtKB">
        <authorList>
            <consortium name="Ensembl"/>
        </authorList>
    </citation>
    <scope>IDENTIFICATION</scope>
</reference>
<organism evidence="3 4">
    <name type="scientific">Suricata suricatta</name>
    <name type="common">Meerkat</name>
    <dbReference type="NCBI Taxonomy" id="37032"/>
    <lineage>
        <taxon>Eukaryota</taxon>
        <taxon>Metazoa</taxon>
        <taxon>Chordata</taxon>
        <taxon>Craniata</taxon>
        <taxon>Vertebrata</taxon>
        <taxon>Euteleostomi</taxon>
        <taxon>Mammalia</taxon>
        <taxon>Eutheria</taxon>
        <taxon>Laurasiatheria</taxon>
        <taxon>Carnivora</taxon>
        <taxon>Feliformia</taxon>
        <taxon>Herpestidae</taxon>
        <taxon>Suricata</taxon>
    </lineage>
</organism>
<dbReference type="GO" id="GO:0036094">
    <property type="term" value="F:small molecule binding"/>
    <property type="evidence" value="ECO:0007669"/>
    <property type="project" value="InterPro"/>
</dbReference>
<dbReference type="Proteomes" id="UP000472268">
    <property type="component" value="Chromosome 13"/>
</dbReference>
<evidence type="ECO:0000313" key="4">
    <source>
        <dbReference type="Proteomes" id="UP000472268"/>
    </source>
</evidence>
<feature type="region of interest" description="Disordered" evidence="2">
    <location>
        <begin position="175"/>
        <end position="201"/>
    </location>
</feature>
<comment type="similarity">
    <text evidence="1">Belongs to the calycin superfamily. Lipocalin family.</text>
</comment>
<name>A0A673U8P1_SURSU</name>
<dbReference type="AlphaFoldDB" id="A0A673U8P1"/>
<dbReference type="PANTHER" id="PTHR11430">
    <property type="entry name" value="LIPOCALIN"/>
    <property type="match status" value="1"/>
</dbReference>
<feature type="compositionally biased region" description="Basic and acidic residues" evidence="2">
    <location>
        <begin position="185"/>
        <end position="201"/>
    </location>
</feature>
<dbReference type="InterPro" id="IPR002345">
    <property type="entry name" value="Lipocalin"/>
</dbReference>
<evidence type="ECO:0000256" key="2">
    <source>
        <dbReference type="SAM" id="MobiDB-lite"/>
    </source>
</evidence>
<protein>
    <submittedName>
        <fullName evidence="3">Uncharacterized protein</fullName>
    </submittedName>
</protein>
<evidence type="ECO:0000313" key="3">
    <source>
        <dbReference type="Ensembl" id="ENSSSUP00005020644.1"/>
    </source>
</evidence>
<reference evidence="3 4" key="1">
    <citation type="submission" date="2019-05" db="EMBL/GenBank/DDBJ databases">
        <title>A Chromosome-scale Meerkat (S. suricatta) Genome Assembly.</title>
        <authorList>
            <person name="Dudchenko O."/>
            <person name="Lieberman Aiden E."/>
            <person name="Tung J."/>
            <person name="Barreiro L.B."/>
            <person name="Clutton-Brock T.H."/>
        </authorList>
    </citation>
    <scope>NUCLEOTIDE SEQUENCE [LARGE SCALE GENOMIC DNA]</scope>
</reference>
<dbReference type="SUPFAM" id="SSF50814">
    <property type="entry name" value="Lipocalins"/>
    <property type="match status" value="1"/>
</dbReference>
<dbReference type="Gene3D" id="2.40.128.20">
    <property type="match status" value="1"/>
</dbReference>
<accession>A0A673U8P1</accession>
<evidence type="ECO:0000256" key="1">
    <source>
        <dbReference type="ARBA" id="ARBA00006889"/>
    </source>
</evidence>